<evidence type="ECO:0000313" key="2">
    <source>
        <dbReference type="EMBL" id="TQD46401.1"/>
    </source>
</evidence>
<accession>A0A508ACW0</accession>
<evidence type="ECO:0000256" key="1">
    <source>
        <dbReference type="SAM" id="Phobius"/>
    </source>
</evidence>
<comment type="caution">
    <text evidence="2">The sequence shown here is derived from an EMBL/GenBank/DDBJ whole genome shotgun (WGS) entry which is preliminary data.</text>
</comment>
<feature type="transmembrane region" description="Helical" evidence="1">
    <location>
        <begin position="63"/>
        <end position="82"/>
    </location>
</feature>
<name>A0A508ACW0_9GAMM</name>
<dbReference type="EMBL" id="VICE01000066">
    <property type="protein sequence ID" value="TQD46401.1"/>
    <property type="molecule type" value="Genomic_DNA"/>
</dbReference>
<sequence length="169" mass="17479">MLNLSSFGAFHTLIALVAVACGIVALVRHGTLGTRTGSGLAYVLLTVATSVTGLFIFRHGGFGPPHALAIMTLVALAIGFGAERRAGRSGPAAYVAALAYLITLFFHLIPGLTETGTRLPLGSPAFTGPEDPMLKLCVGIGFAVYLVGAAWQVARLRHARQTPLGAPIS</sequence>
<feature type="transmembrane region" description="Helical" evidence="1">
    <location>
        <begin position="6"/>
        <end position="27"/>
    </location>
</feature>
<gene>
    <name evidence="2" type="ORF">FKV25_06720</name>
</gene>
<feature type="transmembrane region" description="Helical" evidence="1">
    <location>
        <begin position="133"/>
        <end position="154"/>
    </location>
</feature>
<dbReference type="OrthoDB" id="6196651at2"/>
<keyword evidence="1" id="KW-0812">Transmembrane</keyword>
<evidence type="ECO:0008006" key="4">
    <source>
        <dbReference type="Google" id="ProtNLM"/>
    </source>
</evidence>
<keyword evidence="1" id="KW-0472">Membrane</keyword>
<organism evidence="2 3">
    <name type="scientific">Marilutibacter aestuarii</name>
    <dbReference type="NCBI Taxonomy" id="1706195"/>
    <lineage>
        <taxon>Bacteria</taxon>
        <taxon>Pseudomonadati</taxon>
        <taxon>Pseudomonadota</taxon>
        <taxon>Gammaproteobacteria</taxon>
        <taxon>Lysobacterales</taxon>
        <taxon>Lysobacteraceae</taxon>
        <taxon>Marilutibacter</taxon>
    </lineage>
</organism>
<dbReference type="Proteomes" id="UP000318212">
    <property type="component" value="Unassembled WGS sequence"/>
</dbReference>
<keyword evidence="1" id="KW-1133">Transmembrane helix</keyword>
<feature type="transmembrane region" description="Helical" evidence="1">
    <location>
        <begin position="94"/>
        <end position="113"/>
    </location>
</feature>
<proteinExistence type="predicted"/>
<keyword evidence="3" id="KW-1185">Reference proteome</keyword>
<protein>
    <recommendedName>
        <fullName evidence="4">DUF2306 domain-containing protein</fullName>
    </recommendedName>
</protein>
<feature type="transmembrane region" description="Helical" evidence="1">
    <location>
        <begin position="39"/>
        <end position="57"/>
    </location>
</feature>
<evidence type="ECO:0000313" key="3">
    <source>
        <dbReference type="Proteomes" id="UP000318212"/>
    </source>
</evidence>
<reference evidence="2 3" key="1">
    <citation type="submission" date="2019-06" db="EMBL/GenBank/DDBJ databases">
        <title>Lysobacter alkalisoli sp. nov. isolated from saline soil.</title>
        <authorList>
            <person name="Sun J.-Q."/>
            <person name="Xu L."/>
        </authorList>
    </citation>
    <scope>NUCLEOTIDE SEQUENCE [LARGE SCALE GENOMIC DNA]</scope>
    <source>
        <strain evidence="2 3">JCM 31130</strain>
    </source>
</reference>
<dbReference type="AlphaFoldDB" id="A0A508ACW0"/>